<name>A0A455UFY1_9GAMM</name>
<reference evidence="1 2" key="1">
    <citation type="journal article" date="2019" name="Microbiol. Resour. Announc.">
        <title>Complete Genome Sequence of Halomonas sulfidaeris Strain Esulfide1 Isolated from a Metal Sulfide Rock at a Depth of 2,200 Meters, Obtained Using Nanopore Sequencing.</title>
        <authorList>
            <person name="Saito M."/>
            <person name="Nishigata A."/>
            <person name="Galipon J."/>
            <person name="Arakawa K."/>
        </authorList>
    </citation>
    <scope>NUCLEOTIDE SEQUENCE [LARGE SCALE GENOMIC DNA]</scope>
    <source>
        <strain evidence="1 2">ATCC BAA-803</strain>
    </source>
</reference>
<organism evidence="1 2">
    <name type="scientific">Vreelandella sulfidaeris</name>
    <dbReference type="NCBI Taxonomy" id="115553"/>
    <lineage>
        <taxon>Bacteria</taxon>
        <taxon>Pseudomonadati</taxon>
        <taxon>Pseudomonadota</taxon>
        <taxon>Gammaproteobacteria</taxon>
        <taxon>Oceanospirillales</taxon>
        <taxon>Halomonadaceae</taxon>
        <taxon>Vreelandella</taxon>
    </lineage>
</organism>
<protein>
    <submittedName>
        <fullName evidence="1">Uncharacterized protein</fullName>
    </submittedName>
</protein>
<sequence>MGLTHASIAISLNTGALATHRPTILITVMIASAAINNPPLIAATLQGISRLRRINVVPMVGAVAKLLIV</sequence>
<proteinExistence type="predicted"/>
<dbReference type="Proteomes" id="UP000320231">
    <property type="component" value="Chromosome"/>
</dbReference>
<accession>A0A455UFY1</accession>
<gene>
    <name evidence="1" type="ORF">HSBAA_65080</name>
</gene>
<dbReference type="EMBL" id="AP019514">
    <property type="protein sequence ID" value="BBI65202.1"/>
    <property type="molecule type" value="Genomic_DNA"/>
</dbReference>
<evidence type="ECO:0000313" key="1">
    <source>
        <dbReference type="EMBL" id="BBI65202.1"/>
    </source>
</evidence>
<dbReference type="AlphaFoldDB" id="A0A455UFY1"/>
<dbReference type="KEGG" id="hsr:HSBAA_65080"/>
<evidence type="ECO:0000313" key="2">
    <source>
        <dbReference type="Proteomes" id="UP000320231"/>
    </source>
</evidence>